<keyword evidence="1" id="KW-0812">Transmembrane</keyword>
<comment type="caution">
    <text evidence="2">The sequence shown here is derived from an EMBL/GenBank/DDBJ whole genome shotgun (WGS) entry which is preliminary data.</text>
</comment>
<dbReference type="EMBL" id="JBHLUX010000075">
    <property type="protein sequence ID" value="MFC0472386.1"/>
    <property type="molecule type" value="Genomic_DNA"/>
</dbReference>
<evidence type="ECO:0000256" key="1">
    <source>
        <dbReference type="SAM" id="Phobius"/>
    </source>
</evidence>
<organism evidence="2 3">
    <name type="scientific">Halalkalibacter kiskunsagensis</name>
    <dbReference type="NCBI Taxonomy" id="1548599"/>
    <lineage>
        <taxon>Bacteria</taxon>
        <taxon>Bacillati</taxon>
        <taxon>Bacillota</taxon>
        <taxon>Bacilli</taxon>
        <taxon>Bacillales</taxon>
        <taxon>Bacillaceae</taxon>
        <taxon>Halalkalibacter</taxon>
    </lineage>
</organism>
<proteinExistence type="predicted"/>
<accession>A0ABV6KGD8</accession>
<dbReference type="Proteomes" id="UP001589838">
    <property type="component" value="Unassembled WGS sequence"/>
</dbReference>
<dbReference type="RefSeq" id="WP_335963801.1">
    <property type="nucleotide sequence ID" value="NZ_JAXBLX010000064.1"/>
</dbReference>
<feature type="transmembrane region" description="Helical" evidence="1">
    <location>
        <begin position="155"/>
        <end position="171"/>
    </location>
</feature>
<feature type="transmembrane region" description="Helical" evidence="1">
    <location>
        <begin position="207"/>
        <end position="227"/>
    </location>
</feature>
<name>A0ABV6KGD8_9BACI</name>
<gene>
    <name evidence="2" type="ORF">ACFFHM_18330</name>
</gene>
<feature type="transmembrane region" description="Helical" evidence="1">
    <location>
        <begin position="46"/>
        <end position="66"/>
    </location>
</feature>
<keyword evidence="1" id="KW-1133">Transmembrane helix</keyword>
<feature type="transmembrane region" description="Helical" evidence="1">
    <location>
        <begin position="274"/>
        <end position="294"/>
    </location>
</feature>
<feature type="transmembrane region" description="Helical" evidence="1">
    <location>
        <begin position="233"/>
        <end position="253"/>
    </location>
</feature>
<feature type="transmembrane region" description="Helical" evidence="1">
    <location>
        <begin position="177"/>
        <end position="200"/>
    </location>
</feature>
<feature type="transmembrane region" description="Helical" evidence="1">
    <location>
        <begin position="87"/>
        <end position="108"/>
    </location>
</feature>
<sequence length="297" mass="32910">MYRNQKLTLTIMRAFGTSMLWSPYFVNVGLVLILFDLSWFDIGGYGIILACIYIIISVIMFKQISFKDDPIVERMANEVSSTTQSSLVPFISFCLVLISLSFLLDYLLDVKMLTIVSLLAVLLPFLWALFTRILKPFTQDVSKQVQSSFIRLKNELAVFISAGYLGMAMSFTDIGTFLSIILFKASLGSVFLLSLFLIILATLLSQIGVHPVIIVIGIGSALTPAKFGVSPEYLALVLLLAWSVSTQLSPFSGQVLMASKLMDKSTSVIVKQNLLFVLIIGSVLTTTLYSFYLIGWL</sequence>
<feature type="transmembrane region" description="Helical" evidence="1">
    <location>
        <begin position="114"/>
        <end position="134"/>
    </location>
</feature>
<feature type="transmembrane region" description="Helical" evidence="1">
    <location>
        <begin position="21"/>
        <end position="40"/>
    </location>
</feature>
<keyword evidence="3" id="KW-1185">Reference proteome</keyword>
<evidence type="ECO:0000313" key="3">
    <source>
        <dbReference type="Proteomes" id="UP001589838"/>
    </source>
</evidence>
<protein>
    <submittedName>
        <fullName evidence="2">Uncharacterized protein</fullName>
    </submittedName>
</protein>
<evidence type="ECO:0000313" key="2">
    <source>
        <dbReference type="EMBL" id="MFC0472386.1"/>
    </source>
</evidence>
<reference evidence="2 3" key="1">
    <citation type="submission" date="2024-09" db="EMBL/GenBank/DDBJ databases">
        <authorList>
            <person name="Sun Q."/>
            <person name="Mori K."/>
        </authorList>
    </citation>
    <scope>NUCLEOTIDE SEQUENCE [LARGE SCALE GENOMIC DNA]</scope>
    <source>
        <strain evidence="2 3">NCAIM B.02610</strain>
    </source>
</reference>
<keyword evidence="1" id="KW-0472">Membrane</keyword>